<organism evidence="2">
    <name type="scientific">marine metagenome</name>
    <dbReference type="NCBI Taxonomy" id="408172"/>
    <lineage>
        <taxon>unclassified sequences</taxon>
        <taxon>metagenomes</taxon>
        <taxon>ecological metagenomes</taxon>
    </lineage>
</organism>
<dbReference type="PANTHER" id="PTHR48228">
    <property type="entry name" value="SUCCINYL-COA--D-CITRAMALATE COA-TRANSFERASE"/>
    <property type="match status" value="1"/>
</dbReference>
<dbReference type="InterPro" id="IPR003673">
    <property type="entry name" value="CoA-Trfase_fam_III"/>
</dbReference>
<dbReference type="InterPro" id="IPR050509">
    <property type="entry name" value="CoA-transferase_III"/>
</dbReference>
<dbReference type="Gene3D" id="3.30.1540.10">
    <property type="entry name" value="formyl-coa transferase, domain 3"/>
    <property type="match status" value="1"/>
</dbReference>
<name>A0A381NTT8_9ZZZZ</name>
<reference evidence="2" key="1">
    <citation type="submission" date="2018-05" db="EMBL/GenBank/DDBJ databases">
        <authorList>
            <person name="Lanie J.A."/>
            <person name="Ng W.-L."/>
            <person name="Kazmierczak K.M."/>
            <person name="Andrzejewski T.M."/>
            <person name="Davidsen T.M."/>
            <person name="Wayne K.J."/>
            <person name="Tettelin H."/>
            <person name="Glass J.I."/>
            <person name="Rusch D."/>
            <person name="Podicherti R."/>
            <person name="Tsui H.-C.T."/>
            <person name="Winkler M.E."/>
        </authorList>
    </citation>
    <scope>NUCLEOTIDE SEQUENCE</scope>
</reference>
<gene>
    <name evidence="2" type="ORF">METZ01_LOCUS10122</name>
</gene>
<dbReference type="InterPro" id="IPR044855">
    <property type="entry name" value="CoA-Trfase_III_dom3_sf"/>
</dbReference>
<dbReference type="Gene3D" id="3.40.50.10540">
    <property type="entry name" value="Crotonobetainyl-coa:carnitine coa-transferase, domain 1"/>
    <property type="match status" value="1"/>
</dbReference>
<evidence type="ECO:0008006" key="3">
    <source>
        <dbReference type="Google" id="ProtNLM"/>
    </source>
</evidence>
<evidence type="ECO:0000256" key="1">
    <source>
        <dbReference type="SAM" id="MobiDB-lite"/>
    </source>
</evidence>
<dbReference type="PANTHER" id="PTHR48228:SF5">
    <property type="entry name" value="ALPHA-METHYLACYL-COA RACEMASE"/>
    <property type="match status" value="1"/>
</dbReference>
<feature type="region of interest" description="Disordered" evidence="1">
    <location>
        <begin position="333"/>
        <end position="356"/>
    </location>
</feature>
<proteinExistence type="predicted"/>
<protein>
    <recommendedName>
        <fullName evidence="3">Carnitine dehydratase</fullName>
    </recommendedName>
</protein>
<evidence type="ECO:0000313" key="2">
    <source>
        <dbReference type="EMBL" id="SUZ57268.1"/>
    </source>
</evidence>
<accession>A0A381NTT8</accession>
<dbReference type="InterPro" id="IPR023606">
    <property type="entry name" value="CoA-Trfase_III_dom_1_sf"/>
</dbReference>
<feature type="compositionally biased region" description="Polar residues" evidence="1">
    <location>
        <begin position="340"/>
        <end position="350"/>
    </location>
</feature>
<dbReference type="Pfam" id="PF02515">
    <property type="entry name" value="CoA_transf_3"/>
    <property type="match status" value="1"/>
</dbReference>
<dbReference type="GO" id="GO:0003824">
    <property type="term" value="F:catalytic activity"/>
    <property type="evidence" value="ECO:0007669"/>
    <property type="project" value="InterPro"/>
</dbReference>
<sequence>MRSGPLSGISVLEFAGIGPGPFCGMLLADMGADVLRIDRNDKGGSKHDISGRGKRSIVLNLKDKNHIEICLKLIEKADILQEGFRPGVMERLGLGPDICFDKNKKLVYGRMTGWGQYGSLSDAAGHDINYISLTGALDSIGRKGRKPVPPLNLIGDFGGGALYLAMGMIAALYQSKVSGEGQVVDCAMTDGSASLMTMFYGFASSGVWNEERGSNLLDTGAHFYDVYETSDNKYVSVGSIEPQFYNLLLEKAGIEDENFKDQMNRDLWPDFKLKMEELFKLKTRDEWCKIMEGTDVCFSPVLSISEAPKHPHNIERETFVELDGVVQPNVAPRFSRTESKIQGQSPLNGQDTEESLLDWGISEEEVNSIL</sequence>
<dbReference type="EMBL" id="UINC01000553">
    <property type="protein sequence ID" value="SUZ57268.1"/>
    <property type="molecule type" value="Genomic_DNA"/>
</dbReference>
<dbReference type="AlphaFoldDB" id="A0A381NTT8"/>
<dbReference type="SUPFAM" id="SSF89796">
    <property type="entry name" value="CoA-transferase family III (CaiB/BaiF)"/>
    <property type="match status" value="1"/>
</dbReference>